<dbReference type="RefSeq" id="WP_148814478.1">
    <property type="nucleotide sequence ID" value="NZ_CP043046.1"/>
</dbReference>
<evidence type="ECO:0000256" key="6">
    <source>
        <dbReference type="RuleBase" id="RU363032"/>
    </source>
</evidence>
<dbReference type="OrthoDB" id="6534575at2"/>
<keyword evidence="6" id="KW-0813">Transport</keyword>
<dbReference type="InterPro" id="IPR000515">
    <property type="entry name" value="MetI-like"/>
</dbReference>
<keyword evidence="9" id="KW-1185">Reference proteome</keyword>
<evidence type="ECO:0000256" key="5">
    <source>
        <dbReference type="ARBA" id="ARBA00023136"/>
    </source>
</evidence>
<keyword evidence="4 6" id="KW-1133">Transmembrane helix</keyword>
<dbReference type="InterPro" id="IPR035906">
    <property type="entry name" value="MetI-like_sf"/>
</dbReference>
<feature type="transmembrane region" description="Helical" evidence="6">
    <location>
        <begin position="173"/>
        <end position="194"/>
    </location>
</feature>
<dbReference type="Gene3D" id="1.10.3720.10">
    <property type="entry name" value="MetI-like"/>
    <property type="match status" value="1"/>
</dbReference>
<reference evidence="8 9" key="1">
    <citation type="submission" date="2019-08" db="EMBL/GenBank/DDBJ databases">
        <title>Amphibian skin-associated Pigmentiphaga: genome sequence and occurrence across geography and hosts.</title>
        <authorList>
            <person name="Bletz M.C."/>
            <person name="Bunk B."/>
            <person name="Sproeer C."/>
            <person name="Biwer P."/>
            <person name="Reiter S."/>
            <person name="Rabemananjara F.C.E."/>
            <person name="Schulz S."/>
            <person name="Overmann J."/>
            <person name="Vences M."/>
        </authorList>
    </citation>
    <scope>NUCLEOTIDE SEQUENCE [LARGE SCALE GENOMIC DNA]</scope>
    <source>
        <strain evidence="8 9">Mada1488</strain>
    </source>
</reference>
<dbReference type="GO" id="GO:0005886">
    <property type="term" value="C:plasma membrane"/>
    <property type="evidence" value="ECO:0007669"/>
    <property type="project" value="UniProtKB-SubCell"/>
</dbReference>
<dbReference type="Pfam" id="PF00528">
    <property type="entry name" value="BPD_transp_1"/>
    <property type="match status" value="1"/>
</dbReference>
<dbReference type="GO" id="GO:0055085">
    <property type="term" value="P:transmembrane transport"/>
    <property type="evidence" value="ECO:0007669"/>
    <property type="project" value="InterPro"/>
</dbReference>
<keyword evidence="2 6" id="KW-0812">Transmembrane</keyword>
<proteinExistence type="inferred from homology"/>
<dbReference type="PROSITE" id="PS50928">
    <property type="entry name" value="ABC_TM1"/>
    <property type="match status" value="1"/>
</dbReference>
<dbReference type="KEGG" id="pacr:FXN63_09800"/>
<gene>
    <name evidence="8" type="ORF">FXN63_09800</name>
</gene>
<evidence type="ECO:0000313" key="8">
    <source>
        <dbReference type="EMBL" id="QEI06095.1"/>
    </source>
</evidence>
<evidence type="ECO:0000256" key="4">
    <source>
        <dbReference type="ARBA" id="ARBA00022989"/>
    </source>
</evidence>
<organism evidence="8 9">
    <name type="scientific">Pigmentiphaga aceris</name>
    <dbReference type="NCBI Taxonomy" id="1940612"/>
    <lineage>
        <taxon>Bacteria</taxon>
        <taxon>Pseudomonadati</taxon>
        <taxon>Pseudomonadota</taxon>
        <taxon>Betaproteobacteria</taxon>
        <taxon>Burkholderiales</taxon>
        <taxon>Alcaligenaceae</taxon>
        <taxon>Pigmentiphaga</taxon>
    </lineage>
</organism>
<keyword evidence="5 6" id="KW-0472">Membrane</keyword>
<evidence type="ECO:0000259" key="7">
    <source>
        <dbReference type="PROSITE" id="PS50928"/>
    </source>
</evidence>
<dbReference type="InterPro" id="IPR043429">
    <property type="entry name" value="ArtM/GltK/GlnP/TcyL/YhdX-like"/>
</dbReference>
<evidence type="ECO:0000256" key="3">
    <source>
        <dbReference type="ARBA" id="ARBA00022970"/>
    </source>
</evidence>
<feature type="transmembrane region" description="Helical" evidence="6">
    <location>
        <begin position="60"/>
        <end position="85"/>
    </location>
</feature>
<feature type="transmembrane region" description="Helical" evidence="6">
    <location>
        <begin position="12"/>
        <end position="39"/>
    </location>
</feature>
<dbReference type="PANTHER" id="PTHR30614:SF0">
    <property type="entry name" value="L-CYSTINE TRANSPORT SYSTEM PERMEASE PROTEIN TCYL"/>
    <property type="match status" value="1"/>
</dbReference>
<sequence length="206" mass="22168">MTWFLNEAGAQFASAFVTTLLLAGVSLLLTAAASTPLALALHGRSMWVRAYVDLSMKIPLIVKLFICFYLLRLNPSACGVIALVLHQAGYCAEILKGGLAAVPSEYEDAAISTGLQPWRIALSIRVPEALRLVAPSLVLQTAEIVKNTSIVSLIGIVELTGAAETLQSQTFEYLSGFCAATACYAVLTLPLMAAGHWMEHRLRRYA</sequence>
<evidence type="ECO:0000256" key="1">
    <source>
        <dbReference type="ARBA" id="ARBA00004651"/>
    </source>
</evidence>
<comment type="similarity">
    <text evidence="6">Belongs to the binding-protein-dependent transport system permease family.</text>
</comment>
<evidence type="ECO:0000313" key="9">
    <source>
        <dbReference type="Proteomes" id="UP000325161"/>
    </source>
</evidence>
<name>A0A5C0AV80_9BURK</name>
<protein>
    <submittedName>
        <fullName evidence="8">ABC transporter permease subunit</fullName>
    </submittedName>
</protein>
<evidence type="ECO:0000256" key="2">
    <source>
        <dbReference type="ARBA" id="ARBA00022692"/>
    </source>
</evidence>
<feature type="domain" description="ABC transmembrane type-1" evidence="7">
    <location>
        <begin position="16"/>
        <end position="195"/>
    </location>
</feature>
<dbReference type="Proteomes" id="UP000325161">
    <property type="component" value="Chromosome"/>
</dbReference>
<dbReference type="PANTHER" id="PTHR30614">
    <property type="entry name" value="MEMBRANE COMPONENT OF AMINO ACID ABC TRANSPORTER"/>
    <property type="match status" value="1"/>
</dbReference>
<accession>A0A5C0AV80</accession>
<dbReference type="EMBL" id="CP043046">
    <property type="protein sequence ID" value="QEI06095.1"/>
    <property type="molecule type" value="Genomic_DNA"/>
</dbReference>
<dbReference type="AlphaFoldDB" id="A0A5C0AV80"/>
<comment type="subcellular location">
    <subcellularLocation>
        <location evidence="1 6">Cell membrane</location>
        <topology evidence="1 6">Multi-pass membrane protein</topology>
    </subcellularLocation>
</comment>
<dbReference type="SUPFAM" id="SSF161098">
    <property type="entry name" value="MetI-like"/>
    <property type="match status" value="1"/>
</dbReference>
<dbReference type="GO" id="GO:0006865">
    <property type="term" value="P:amino acid transport"/>
    <property type="evidence" value="ECO:0007669"/>
    <property type="project" value="UniProtKB-KW"/>
</dbReference>
<keyword evidence="3" id="KW-0029">Amino-acid transport</keyword>
<dbReference type="CDD" id="cd06261">
    <property type="entry name" value="TM_PBP2"/>
    <property type="match status" value="1"/>
</dbReference>